<protein>
    <submittedName>
        <fullName evidence="2">Uncharacterized protein</fullName>
    </submittedName>
</protein>
<feature type="region of interest" description="Disordered" evidence="1">
    <location>
        <begin position="68"/>
        <end position="89"/>
    </location>
</feature>
<accession>A0A8S5MFL3</accession>
<dbReference type="EMBL" id="BK014892">
    <property type="protein sequence ID" value="DAD80984.1"/>
    <property type="molecule type" value="Genomic_DNA"/>
</dbReference>
<evidence type="ECO:0000256" key="1">
    <source>
        <dbReference type="SAM" id="MobiDB-lite"/>
    </source>
</evidence>
<name>A0A8S5MFL3_9CAUD</name>
<organism evidence="2">
    <name type="scientific">Podoviridae sp. ct9P15</name>
    <dbReference type="NCBI Taxonomy" id="2826543"/>
    <lineage>
        <taxon>Viruses</taxon>
        <taxon>Duplodnaviria</taxon>
        <taxon>Heunggongvirae</taxon>
        <taxon>Uroviricota</taxon>
        <taxon>Caudoviricetes</taxon>
    </lineage>
</organism>
<reference evidence="2" key="1">
    <citation type="journal article" date="2021" name="Proc. Natl. Acad. Sci. U.S.A.">
        <title>A Catalog of Tens of Thousands of Viruses from Human Metagenomes Reveals Hidden Associations with Chronic Diseases.</title>
        <authorList>
            <person name="Tisza M.J."/>
            <person name="Buck C.B."/>
        </authorList>
    </citation>
    <scope>NUCLEOTIDE SEQUENCE</scope>
    <source>
        <strain evidence="2">Ct9P15</strain>
    </source>
</reference>
<evidence type="ECO:0000313" key="2">
    <source>
        <dbReference type="EMBL" id="DAD80984.1"/>
    </source>
</evidence>
<sequence>MKAQDLKRRVRELYEQVSFSQEETRRLQMIEDAITKGAIEKACVLSMILATSTHKKANAAARLRDTLRRAKDGQKQQTAQEVSAEAREV</sequence>
<proteinExistence type="predicted"/>